<evidence type="ECO:0008006" key="11">
    <source>
        <dbReference type="Google" id="ProtNLM"/>
    </source>
</evidence>
<comment type="subcellular location">
    <subcellularLocation>
        <location evidence="1">Cell membrane</location>
        <topology evidence="1">Multi-pass membrane protein</topology>
    </subcellularLocation>
</comment>
<dbReference type="PANTHER" id="PTHR21143:SF133">
    <property type="entry name" value="GUSTATORY AND PHEROMONE RECEPTOR 32A-RELATED"/>
    <property type="match status" value="1"/>
</dbReference>
<evidence type="ECO:0000313" key="9">
    <source>
        <dbReference type="EMBL" id="CAH1397637.1"/>
    </source>
</evidence>
<evidence type="ECO:0000256" key="3">
    <source>
        <dbReference type="ARBA" id="ARBA00022692"/>
    </source>
</evidence>
<dbReference type="GO" id="GO:0007635">
    <property type="term" value="P:chemosensory behavior"/>
    <property type="evidence" value="ECO:0007669"/>
    <property type="project" value="TreeGrafter"/>
</dbReference>
<dbReference type="GO" id="GO:0043025">
    <property type="term" value="C:neuronal cell body"/>
    <property type="evidence" value="ECO:0007669"/>
    <property type="project" value="TreeGrafter"/>
</dbReference>
<evidence type="ECO:0000256" key="5">
    <source>
        <dbReference type="ARBA" id="ARBA00023136"/>
    </source>
</evidence>
<name>A0A9P0H965_NEZVI</name>
<organism evidence="9 10">
    <name type="scientific">Nezara viridula</name>
    <name type="common">Southern green stink bug</name>
    <name type="synonym">Cimex viridulus</name>
    <dbReference type="NCBI Taxonomy" id="85310"/>
    <lineage>
        <taxon>Eukaryota</taxon>
        <taxon>Metazoa</taxon>
        <taxon>Ecdysozoa</taxon>
        <taxon>Arthropoda</taxon>
        <taxon>Hexapoda</taxon>
        <taxon>Insecta</taxon>
        <taxon>Pterygota</taxon>
        <taxon>Neoptera</taxon>
        <taxon>Paraneoptera</taxon>
        <taxon>Hemiptera</taxon>
        <taxon>Heteroptera</taxon>
        <taxon>Panheteroptera</taxon>
        <taxon>Pentatomomorpha</taxon>
        <taxon>Pentatomoidea</taxon>
        <taxon>Pentatomidae</taxon>
        <taxon>Pentatominae</taxon>
        <taxon>Nezara</taxon>
    </lineage>
</organism>
<sequence>MMLEDKNNELLNNPKLYLHIAMKKEVVFTACGFFRLDYTLVHSMIAATTTYLVILIQFGQMRRTVPIPNLPASNTTGQFNASNYFHHS</sequence>
<evidence type="ECO:0000256" key="1">
    <source>
        <dbReference type="ARBA" id="ARBA00004651"/>
    </source>
</evidence>
<proteinExistence type="predicted"/>
<evidence type="ECO:0000256" key="4">
    <source>
        <dbReference type="ARBA" id="ARBA00022989"/>
    </source>
</evidence>
<dbReference type="GO" id="GO:0007165">
    <property type="term" value="P:signal transduction"/>
    <property type="evidence" value="ECO:0007669"/>
    <property type="project" value="UniProtKB-KW"/>
</dbReference>
<dbReference type="GO" id="GO:0050909">
    <property type="term" value="P:sensory perception of taste"/>
    <property type="evidence" value="ECO:0007669"/>
    <property type="project" value="InterPro"/>
</dbReference>
<dbReference type="AlphaFoldDB" id="A0A9P0H965"/>
<keyword evidence="2" id="KW-1003">Cell membrane</keyword>
<dbReference type="GO" id="GO:0008049">
    <property type="term" value="P:male courtship behavior"/>
    <property type="evidence" value="ECO:0007669"/>
    <property type="project" value="TreeGrafter"/>
</dbReference>
<keyword evidence="3 8" id="KW-0812">Transmembrane</keyword>
<evidence type="ECO:0000313" key="10">
    <source>
        <dbReference type="Proteomes" id="UP001152798"/>
    </source>
</evidence>
<accession>A0A9P0H965</accession>
<dbReference type="Proteomes" id="UP001152798">
    <property type="component" value="Chromosome 4"/>
</dbReference>
<evidence type="ECO:0000256" key="7">
    <source>
        <dbReference type="ARBA" id="ARBA00023224"/>
    </source>
</evidence>
<evidence type="ECO:0000256" key="6">
    <source>
        <dbReference type="ARBA" id="ARBA00023170"/>
    </source>
</evidence>
<dbReference type="GO" id="GO:0030424">
    <property type="term" value="C:axon"/>
    <property type="evidence" value="ECO:0007669"/>
    <property type="project" value="TreeGrafter"/>
</dbReference>
<gene>
    <name evidence="9" type="ORF">NEZAVI_LOCUS7424</name>
</gene>
<dbReference type="PANTHER" id="PTHR21143">
    <property type="entry name" value="INVERTEBRATE GUSTATORY RECEPTOR"/>
    <property type="match status" value="1"/>
</dbReference>
<keyword evidence="10" id="KW-1185">Reference proteome</keyword>
<evidence type="ECO:0000256" key="2">
    <source>
        <dbReference type="ARBA" id="ARBA00022475"/>
    </source>
</evidence>
<keyword evidence="6" id="KW-0675">Receptor</keyword>
<feature type="transmembrane region" description="Helical" evidence="8">
    <location>
        <begin position="40"/>
        <end position="58"/>
    </location>
</feature>
<keyword evidence="4 8" id="KW-1133">Transmembrane helix</keyword>
<reference evidence="9" key="1">
    <citation type="submission" date="2022-01" db="EMBL/GenBank/DDBJ databases">
        <authorList>
            <person name="King R."/>
        </authorList>
    </citation>
    <scope>NUCLEOTIDE SEQUENCE</scope>
</reference>
<keyword evidence="7" id="KW-0807">Transducer</keyword>
<evidence type="ECO:0000256" key="8">
    <source>
        <dbReference type="SAM" id="Phobius"/>
    </source>
</evidence>
<dbReference type="EMBL" id="OV725080">
    <property type="protein sequence ID" value="CAH1397637.1"/>
    <property type="molecule type" value="Genomic_DNA"/>
</dbReference>
<dbReference type="GO" id="GO:0030425">
    <property type="term" value="C:dendrite"/>
    <property type="evidence" value="ECO:0007669"/>
    <property type="project" value="TreeGrafter"/>
</dbReference>
<dbReference type="Pfam" id="PF08395">
    <property type="entry name" value="7tm_7"/>
    <property type="match status" value="1"/>
</dbReference>
<dbReference type="GO" id="GO:0005886">
    <property type="term" value="C:plasma membrane"/>
    <property type="evidence" value="ECO:0007669"/>
    <property type="project" value="UniProtKB-SubCell"/>
</dbReference>
<dbReference type="OrthoDB" id="8183114at2759"/>
<dbReference type="InterPro" id="IPR013604">
    <property type="entry name" value="7TM_chemorcpt"/>
</dbReference>
<keyword evidence="5 8" id="KW-0472">Membrane</keyword>
<protein>
    <recommendedName>
        <fullName evidence="11">Gustatory receptor</fullName>
    </recommendedName>
</protein>